<feature type="domain" description="GAF" evidence="2">
    <location>
        <begin position="197"/>
        <end position="339"/>
    </location>
</feature>
<dbReference type="KEGG" id="pfer:IRI77_18580"/>
<reference evidence="4 5" key="1">
    <citation type="submission" date="2020-10" db="EMBL/GenBank/DDBJ databases">
        <title>Complete genome sequence of Paludibaculum fermentans P105T, a facultatively anaerobic acidobacterium capable of dissimilatory Fe(III) reduction.</title>
        <authorList>
            <person name="Dedysh S.N."/>
            <person name="Beletsky A.V."/>
            <person name="Kulichevskaya I.S."/>
            <person name="Mardanov A.V."/>
            <person name="Ravin N.V."/>
        </authorList>
    </citation>
    <scope>NUCLEOTIDE SEQUENCE [LARGE SCALE GENOMIC DNA]</scope>
    <source>
        <strain evidence="4 5">P105</strain>
    </source>
</reference>
<dbReference type="Pfam" id="PF07228">
    <property type="entry name" value="SpoIIE"/>
    <property type="match status" value="1"/>
</dbReference>
<dbReference type="Pfam" id="PF13185">
    <property type="entry name" value="GAF_2"/>
    <property type="match status" value="2"/>
</dbReference>
<dbReference type="SUPFAM" id="SSF81606">
    <property type="entry name" value="PP2C-like"/>
    <property type="match status" value="1"/>
</dbReference>
<keyword evidence="1" id="KW-0378">Hydrolase</keyword>
<organism evidence="4 5">
    <name type="scientific">Paludibaculum fermentans</name>
    <dbReference type="NCBI Taxonomy" id="1473598"/>
    <lineage>
        <taxon>Bacteria</taxon>
        <taxon>Pseudomonadati</taxon>
        <taxon>Acidobacteriota</taxon>
        <taxon>Terriglobia</taxon>
        <taxon>Bryobacterales</taxon>
        <taxon>Bryobacteraceae</taxon>
        <taxon>Paludibaculum</taxon>
    </lineage>
</organism>
<protein>
    <submittedName>
        <fullName evidence="4">GAF domain-containing protein</fullName>
    </submittedName>
</protein>
<dbReference type="Proteomes" id="UP000593892">
    <property type="component" value="Chromosome"/>
</dbReference>
<dbReference type="InterPro" id="IPR003018">
    <property type="entry name" value="GAF"/>
</dbReference>
<dbReference type="InterPro" id="IPR036457">
    <property type="entry name" value="PPM-type-like_dom_sf"/>
</dbReference>
<dbReference type="EMBL" id="CP063849">
    <property type="protein sequence ID" value="QOY84872.1"/>
    <property type="molecule type" value="Genomic_DNA"/>
</dbReference>
<feature type="domain" description="PPM-type phosphatase" evidence="3">
    <location>
        <begin position="367"/>
        <end position="582"/>
    </location>
</feature>
<dbReference type="GO" id="GO:0016791">
    <property type="term" value="F:phosphatase activity"/>
    <property type="evidence" value="ECO:0007669"/>
    <property type="project" value="TreeGrafter"/>
</dbReference>
<sequence>MAVTRKTRVRFRERAELLDFLLEVSAATGETLDLERLMENVSNIVRQVIPHDLFAILLYSERRRGLRIRYSLGHRHEIAHNLLIPLGEGLTGTAAATRQPVMTGNVEEDKNYLSALDAVRSELAVPMLARHKLVGVIDLESTTPDAFSAQDRALLQLIASRVGAAIDNARLYRRVERQNKTQRALGHMAHEFSSILKLDQLLVKIAKSVRTLINFDAFIVLQVDEDRKELVSLFSQRYDKRVQMESLPMGKGITGAAAESRQPVLSRDTSTDPRYIDSHAGIRSEVAVPLIVKDRVIGVMDLESERVGYFNEDHVRTLSLIAPSVAIAIENARLYEELERREKAIQEDLEAAHEVQSIMMPQAAPDLPGLSVGVRMKPARLISGDVFDFFEYSDDHTMLAFGDSSGKGAAAALYGALFSGMLRGAAPRRRSPAQLLKSLNDTLMERQVPARYVTLLVMLWRAVEKKFIMANAGSTTPLVCRGGQILQPHAAGVPVGLLENIEYEETEFQAKSGDVFVLFSDGVQDQGNPTGEEYGRRRLRRFLEARCCDPAQEIADGLLADIEEYRETTPVHDDQTVIVLKVI</sequence>
<evidence type="ECO:0000259" key="2">
    <source>
        <dbReference type="SMART" id="SM00065"/>
    </source>
</evidence>
<evidence type="ECO:0000313" key="4">
    <source>
        <dbReference type="EMBL" id="QOY84872.1"/>
    </source>
</evidence>
<proteinExistence type="predicted"/>
<dbReference type="PANTHER" id="PTHR43156">
    <property type="entry name" value="STAGE II SPORULATION PROTEIN E-RELATED"/>
    <property type="match status" value="1"/>
</dbReference>
<dbReference type="RefSeq" id="WP_194446542.1">
    <property type="nucleotide sequence ID" value="NZ_CP063849.1"/>
</dbReference>
<evidence type="ECO:0000313" key="5">
    <source>
        <dbReference type="Proteomes" id="UP000593892"/>
    </source>
</evidence>
<dbReference type="SMART" id="SM00331">
    <property type="entry name" value="PP2C_SIG"/>
    <property type="match status" value="1"/>
</dbReference>
<dbReference type="PANTHER" id="PTHR43156:SF2">
    <property type="entry name" value="STAGE II SPORULATION PROTEIN E"/>
    <property type="match status" value="1"/>
</dbReference>
<dbReference type="Gene3D" id="3.30.450.40">
    <property type="match status" value="2"/>
</dbReference>
<evidence type="ECO:0000256" key="1">
    <source>
        <dbReference type="ARBA" id="ARBA00022801"/>
    </source>
</evidence>
<name>A0A7S7NJR6_PALFE</name>
<dbReference type="InterPro" id="IPR029016">
    <property type="entry name" value="GAF-like_dom_sf"/>
</dbReference>
<feature type="domain" description="GAF" evidence="2">
    <location>
        <begin position="33"/>
        <end position="176"/>
    </location>
</feature>
<evidence type="ECO:0000259" key="3">
    <source>
        <dbReference type="SMART" id="SM00331"/>
    </source>
</evidence>
<keyword evidence="5" id="KW-1185">Reference proteome</keyword>
<gene>
    <name evidence="4" type="ORF">IRI77_18580</name>
</gene>
<dbReference type="InterPro" id="IPR052016">
    <property type="entry name" value="Bact_Sigma-Reg"/>
</dbReference>
<dbReference type="SMART" id="SM00065">
    <property type="entry name" value="GAF"/>
    <property type="match status" value="2"/>
</dbReference>
<accession>A0A7S7NJR6</accession>
<dbReference type="Gene3D" id="3.60.40.10">
    <property type="entry name" value="PPM-type phosphatase domain"/>
    <property type="match status" value="1"/>
</dbReference>
<dbReference type="AlphaFoldDB" id="A0A7S7NJR6"/>
<dbReference type="InterPro" id="IPR001932">
    <property type="entry name" value="PPM-type_phosphatase-like_dom"/>
</dbReference>
<dbReference type="SUPFAM" id="SSF55781">
    <property type="entry name" value="GAF domain-like"/>
    <property type="match status" value="2"/>
</dbReference>